<dbReference type="Pfam" id="PF12937">
    <property type="entry name" value="F-box-like"/>
    <property type="match status" value="1"/>
</dbReference>
<evidence type="ECO:0000313" key="3">
    <source>
        <dbReference type="RefSeq" id="XP_027120901.2"/>
    </source>
</evidence>
<protein>
    <submittedName>
        <fullName evidence="3">Uncharacterized protein isoform X1</fullName>
    </submittedName>
</protein>
<evidence type="ECO:0000259" key="1">
    <source>
        <dbReference type="Pfam" id="PF12937"/>
    </source>
</evidence>
<name>A0A6P6X1R8_COFAR</name>
<gene>
    <name evidence="3" type="primary">LOC113737968</name>
</gene>
<dbReference type="InterPro" id="IPR001810">
    <property type="entry name" value="F-box_dom"/>
</dbReference>
<dbReference type="Gene3D" id="1.20.1280.50">
    <property type="match status" value="1"/>
</dbReference>
<evidence type="ECO:0000313" key="2">
    <source>
        <dbReference type="Proteomes" id="UP001652660"/>
    </source>
</evidence>
<dbReference type="PANTHER" id="PTHR48218">
    <property type="entry name" value="F-BOX DOMAIN CONTAINING PROTEIN"/>
    <property type="match status" value="1"/>
</dbReference>
<dbReference type="SUPFAM" id="SSF81383">
    <property type="entry name" value="F-box domain"/>
    <property type="match status" value="1"/>
</dbReference>
<reference evidence="3" key="2">
    <citation type="submission" date="2025-08" db="UniProtKB">
        <authorList>
            <consortium name="RefSeq"/>
        </authorList>
    </citation>
    <scope>IDENTIFICATION</scope>
    <source>
        <tissue evidence="3">Leaves</tissue>
    </source>
</reference>
<dbReference type="InterPro" id="IPR036047">
    <property type="entry name" value="F-box-like_dom_sf"/>
</dbReference>
<accession>A0A6P6X1R8</accession>
<keyword evidence="2" id="KW-1185">Reference proteome</keyword>
<reference evidence="2" key="1">
    <citation type="journal article" date="2025" name="Foods">
        <title>Unveiling the Microbial Signatures of Arabica Coffee Cherries: Insights into Ripeness Specific Diversity, Functional Traits, and Implications for Quality and Safety.</title>
        <authorList>
            <consortium name="RefSeq"/>
            <person name="Tenea G.N."/>
            <person name="Cifuentes V."/>
            <person name="Reyes P."/>
            <person name="Cevallos-Vallejos M."/>
        </authorList>
    </citation>
    <scope>NUCLEOTIDE SEQUENCE [LARGE SCALE GENOMIC DNA]</scope>
</reference>
<feature type="domain" description="F-box" evidence="1">
    <location>
        <begin position="96"/>
        <end position="131"/>
    </location>
</feature>
<dbReference type="PANTHER" id="PTHR48218:SF3">
    <property type="entry name" value="OS07G0170800 PROTEIN"/>
    <property type="match status" value="1"/>
</dbReference>
<proteinExistence type="predicted"/>
<dbReference type="Proteomes" id="UP001652660">
    <property type="component" value="Chromosome 3e"/>
</dbReference>
<dbReference type="GeneID" id="113737968"/>
<dbReference type="AlphaFoldDB" id="A0A6P6X1R8"/>
<dbReference type="RefSeq" id="XP_027120901.2">
    <property type="nucleotide sequence ID" value="XM_027265100.2"/>
</dbReference>
<sequence>MAFTKMAEEDGQILIKNHQKKTKIEENGDWSSRFPCIGDNLCDGGYIDIVESRVKKRKRRKKLDKEEEDKFTVEKGHDLPIESVKKQDPLVVLGYDIMLMIFGYLDARSVVLSLLASCRWHGVACSDRLWAPKCEELWHGKAHISRISKFRGLSKLAAYSLSTLDGKRTRIMRDNLCDHIWEFRFTEGQESPCTFISIKMEAKLQT</sequence>
<dbReference type="OrthoDB" id="3219396at2759"/>
<organism evidence="2 3">
    <name type="scientific">Coffea arabica</name>
    <name type="common">Arabian coffee</name>
    <dbReference type="NCBI Taxonomy" id="13443"/>
    <lineage>
        <taxon>Eukaryota</taxon>
        <taxon>Viridiplantae</taxon>
        <taxon>Streptophyta</taxon>
        <taxon>Embryophyta</taxon>
        <taxon>Tracheophyta</taxon>
        <taxon>Spermatophyta</taxon>
        <taxon>Magnoliopsida</taxon>
        <taxon>eudicotyledons</taxon>
        <taxon>Gunneridae</taxon>
        <taxon>Pentapetalae</taxon>
        <taxon>asterids</taxon>
        <taxon>lamiids</taxon>
        <taxon>Gentianales</taxon>
        <taxon>Rubiaceae</taxon>
        <taxon>Ixoroideae</taxon>
        <taxon>Gardenieae complex</taxon>
        <taxon>Bertiereae - Coffeeae clade</taxon>
        <taxon>Coffeeae</taxon>
        <taxon>Coffea</taxon>
    </lineage>
</organism>